<feature type="compositionally biased region" description="Low complexity" evidence="1">
    <location>
        <begin position="544"/>
        <end position="560"/>
    </location>
</feature>
<feature type="region of interest" description="Disordered" evidence="1">
    <location>
        <begin position="763"/>
        <end position="785"/>
    </location>
</feature>
<feature type="compositionally biased region" description="Low complexity" evidence="1">
    <location>
        <begin position="35"/>
        <end position="49"/>
    </location>
</feature>
<dbReference type="Proteomes" id="UP001165080">
    <property type="component" value="Unassembled WGS sequence"/>
</dbReference>
<reference evidence="2 3" key="1">
    <citation type="journal article" date="2023" name="Commun. Biol.">
        <title>Reorganization of the ancestral sex-determining regions during the evolution of trioecy in Pleodorina starrii.</title>
        <authorList>
            <person name="Takahashi K."/>
            <person name="Suzuki S."/>
            <person name="Kawai-Toyooka H."/>
            <person name="Yamamoto K."/>
            <person name="Hamaji T."/>
            <person name="Ootsuki R."/>
            <person name="Yamaguchi H."/>
            <person name="Kawachi M."/>
            <person name="Higashiyama T."/>
            <person name="Nozaki H."/>
        </authorList>
    </citation>
    <scope>NUCLEOTIDE SEQUENCE [LARGE SCALE GENOMIC DNA]</scope>
    <source>
        <strain evidence="2 3">NIES-4479</strain>
    </source>
</reference>
<feature type="region of interest" description="Disordered" evidence="1">
    <location>
        <begin position="526"/>
        <end position="560"/>
    </location>
</feature>
<feature type="compositionally biased region" description="Pro residues" evidence="1">
    <location>
        <begin position="533"/>
        <end position="543"/>
    </location>
</feature>
<dbReference type="EMBL" id="BRXU01000015">
    <property type="protein sequence ID" value="GLC56355.1"/>
    <property type="molecule type" value="Genomic_DNA"/>
</dbReference>
<keyword evidence="3" id="KW-1185">Reference proteome</keyword>
<feature type="compositionally biased region" description="Acidic residues" evidence="1">
    <location>
        <begin position="454"/>
        <end position="473"/>
    </location>
</feature>
<organism evidence="2 3">
    <name type="scientific">Pleodorina starrii</name>
    <dbReference type="NCBI Taxonomy" id="330485"/>
    <lineage>
        <taxon>Eukaryota</taxon>
        <taxon>Viridiplantae</taxon>
        <taxon>Chlorophyta</taxon>
        <taxon>core chlorophytes</taxon>
        <taxon>Chlorophyceae</taxon>
        <taxon>CS clade</taxon>
        <taxon>Chlamydomonadales</taxon>
        <taxon>Volvocaceae</taxon>
        <taxon>Pleodorina</taxon>
    </lineage>
</organism>
<evidence type="ECO:0000313" key="3">
    <source>
        <dbReference type="Proteomes" id="UP001165080"/>
    </source>
</evidence>
<proteinExistence type="predicted"/>
<dbReference type="AlphaFoldDB" id="A0A9W6F5C2"/>
<feature type="compositionally biased region" description="Gly residues" evidence="1">
    <location>
        <begin position="774"/>
        <end position="784"/>
    </location>
</feature>
<feature type="region of interest" description="Disordered" evidence="1">
    <location>
        <begin position="35"/>
        <end position="56"/>
    </location>
</feature>
<feature type="compositionally biased region" description="Low complexity" evidence="1">
    <location>
        <begin position="583"/>
        <end position="598"/>
    </location>
</feature>
<feature type="region of interest" description="Disordered" evidence="1">
    <location>
        <begin position="580"/>
        <end position="647"/>
    </location>
</feature>
<protein>
    <submittedName>
        <fullName evidence="2">Uncharacterized protein</fullName>
    </submittedName>
</protein>
<name>A0A9W6F5C2_9CHLO</name>
<feature type="region of interest" description="Disordered" evidence="1">
    <location>
        <begin position="448"/>
        <end position="475"/>
    </location>
</feature>
<dbReference type="OrthoDB" id="10447971at2759"/>
<accession>A0A9W6F5C2</accession>
<comment type="caution">
    <text evidence="2">The sequence shown here is derived from an EMBL/GenBank/DDBJ whole genome shotgun (WGS) entry which is preliminary data.</text>
</comment>
<evidence type="ECO:0000256" key="1">
    <source>
        <dbReference type="SAM" id="MobiDB-lite"/>
    </source>
</evidence>
<evidence type="ECO:0000313" key="2">
    <source>
        <dbReference type="EMBL" id="GLC56355.1"/>
    </source>
</evidence>
<gene>
    <name evidence="2" type="primary">PLEST003737</name>
    <name evidence="2" type="ORF">PLESTB_001095800</name>
</gene>
<sequence>MPAHQVGSLDAWLGSPFANGGIGVPAIQFFQGQSTRSRSFRSGPSRPVPMAERKPANKLSCAVDAHAGSDGEGEAVQLASTSAAMEIADASLSPATTIDNLLDRSYGFCVSPRMATSPKRKSLLSEQLRTASSLPLAAWHQPHPKEADGENDGNVIMYACRSLGSAQAGNRDYGKRLGANLQSTSASLDAPSTARWLLDKTIPAINNHSPEAQGASPSAEAGSLDLQVFPVGGGLSGLSDGSRGSGSGGGGGGSAGAESRFRNASYGSKLLVLGSMDADASSACGGGGGSCSLACSSSAGCYSSGSNVLQYYSCRDRDDCCASGGCCASGEQLECARSLLLSHPAVSAAAVSVAATGAGAADGAVRMARRARSPHPKEQQQCPDGLLERPAARKPSSLPQPGTATDALSLSTALSSPSPCGAGAFPASSTATTTTSIAFATGGASEVSGGCLAADDDEDDDDEDDTAADDDDPVDARTVCSATDLVSSTLGTTDSGMGCTAVRMAVATHLASAPLDVAAVTEPGADSAAAATPPAPPFGPLSPLPLSLPDLEGAGSPAGGSATAAVAAVAAKLLGTGDGSSGDGALAGCEEKQQQQQQPVPAAEQASHMSVLSLRPPSQLEPADVPQPPHPGGEAPGKVGGRPPLERHWSEALPAGLEGSRRGGRGVSYASLFSTVIVLPAGGGSGGGGGGGGATAHLGSDAAADPYNAGVCLQHSLSMGSVAGRRGDVWSGHGADGADGAAASDAWLRDLVNARRSFDVSKTLSRGRAASGAEAGGSRGGSRGGSIHELLEADVAPAMYEGTVRRGLPRRAAPLSRTMSQPVTEEMLRSCLLDSAEGIDAAAAAEEDAARHD</sequence>